<gene>
    <name evidence="1" type="ORF">C490_08646</name>
    <name evidence="2" type="ORF">CYV19_08420</name>
</gene>
<protein>
    <submittedName>
        <fullName evidence="1">Uncharacterized protein</fullName>
    </submittedName>
</protein>
<name>L9Y602_NATGS</name>
<dbReference type="EMBL" id="PKKI01000019">
    <property type="protein sequence ID" value="PLK20619.1"/>
    <property type="molecule type" value="Genomic_DNA"/>
</dbReference>
<proteinExistence type="predicted"/>
<dbReference type="Proteomes" id="UP000234484">
    <property type="component" value="Unassembled WGS sequence"/>
</dbReference>
<organism evidence="1 3">
    <name type="scientific">Natronobacterium gregoryi (strain ATCC 43098 / DSM 3393 / CCM 3738 / CIP 104747 / IAM 13177 / JCM 8860 / NBRC 102187 / NCIMB 2189 / SP2)</name>
    <dbReference type="NCBI Taxonomy" id="797304"/>
    <lineage>
        <taxon>Archaea</taxon>
        <taxon>Methanobacteriati</taxon>
        <taxon>Methanobacteriota</taxon>
        <taxon>Stenosarchaea group</taxon>
        <taxon>Halobacteria</taxon>
        <taxon>Halobacteriales</taxon>
        <taxon>Natrialbaceae</taxon>
        <taxon>Natronobacterium</taxon>
    </lineage>
</organism>
<dbReference type="Proteomes" id="UP000011613">
    <property type="component" value="Unassembled WGS sequence"/>
</dbReference>
<comment type="caution">
    <text evidence="1">The sequence shown here is derived from an EMBL/GenBank/DDBJ whole genome shotgun (WGS) entry which is preliminary data.</text>
</comment>
<sequence length="115" mass="12709">MRDGRPGERSGRFGSSFDQDGCFVFANATVRCVRIAGPTDLSRDGPHSCVRDDVLVGLSLRLPFPDRFVSRSLTVSERPLSRFVRLESWREGGLSGRHSPLDTCVSTSRCTYTIG</sequence>
<reference evidence="2 4" key="2">
    <citation type="submission" date="2017-12" db="EMBL/GenBank/DDBJ databases">
        <title>The characterization of oligonucleotides binding to NgAgo.</title>
        <authorList>
            <person name="Jiang L."/>
            <person name="He B."/>
            <person name="Kang J."/>
            <person name="Yu M."/>
            <person name="Li N."/>
            <person name="Fang Y."/>
            <person name="Tang Z."/>
            <person name="Wu P."/>
            <person name="Yao P."/>
            <person name="Huang J."/>
        </authorList>
    </citation>
    <scope>NUCLEOTIDE SEQUENCE [LARGE SCALE GENOMIC DNA]</scope>
    <source>
        <strain evidence="2 4">SP2</strain>
        <tissue evidence="2">Freeze-dried powder thallus</tissue>
    </source>
</reference>
<accession>L9Y602</accession>
<dbReference type="EMBL" id="AOIC01000065">
    <property type="protein sequence ID" value="ELY69046.1"/>
    <property type="molecule type" value="Genomic_DNA"/>
</dbReference>
<dbReference type="AlphaFoldDB" id="L9Y602"/>
<evidence type="ECO:0000313" key="3">
    <source>
        <dbReference type="Proteomes" id="UP000011613"/>
    </source>
</evidence>
<evidence type="ECO:0000313" key="2">
    <source>
        <dbReference type="EMBL" id="PLK20619.1"/>
    </source>
</evidence>
<reference evidence="1 3" key="1">
    <citation type="journal article" date="2014" name="PLoS Genet.">
        <title>Phylogenetically driven sequencing of extremely halophilic archaea reveals strategies for static and dynamic osmo-response.</title>
        <authorList>
            <person name="Becker E.A."/>
            <person name="Seitzer P.M."/>
            <person name="Tritt A."/>
            <person name="Larsen D."/>
            <person name="Krusor M."/>
            <person name="Yao A.I."/>
            <person name="Wu D."/>
            <person name="Madern D."/>
            <person name="Eisen J.A."/>
            <person name="Darling A.E."/>
            <person name="Facciotti M.T."/>
        </authorList>
    </citation>
    <scope>NUCLEOTIDE SEQUENCE [LARGE SCALE GENOMIC DNA]</scope>
    <source>
        <strain evidence="1 3">SP2</strain>
    </source>
</reference>
<evidence type="ECO:0000313" key="1">
    <source>
        <dbReference type="EMBL" id="ELY69046.1"/>
    </source>
</evidence>
<evidence type="ECO:0000313" key="4">
    <source>
        <dbReference type="Proteomes" id="UP000234484"/>
    </source>
</evidence>